<organism evidence="2 3">
    <name type="scientific">Rhodoferax lithotrophicus</name>
    <dbReference type="NCBI Taxonomy" id="2798804"/>
    <lineage>
        <taxon>Bacteria</taxon>
        <taxon>Pseudomonadati</taxon>
        <taxon>Pseudomonadota</taxon>
        <taxon>Betaproteobacteria</taxon>
        <taxon>Burkholderiales</taxon>
        <taxon>Comamonadaceae</taxon>
        <taxon>Rhodoferax</taxon>
    </lineage>
</organism>
<accession>A0ABM7ML82</accession>
<feature type="signal peptide" evidence="1">
    <location>
        <begin position="1"/>
        <end position="21"/>
    </location>
</feature>
<keyword evidence="3" id="KW-1185">Reference proteome</keyword>
<sequence>MKKLFAIGLLVAASVTPLTWAAADAPMANSVVSGEVLETKDVDGYTYLRLKTKDGETWAAVNTTSVKRGAKVTIENAMVMNNFESKTLKKTFPSIVFGNLAGTTTGGKETMAAHGNQVKPVDTSPIKVAKASGANAYTVAEVVTKATTLKDKPVQVNGKVVKVNNGIMGKNWVHLRDGTGSESNASNDILVTTNTSAKLGDMVTASGTVRNDKDFGAGYSYKVLIEEATLKAINK</sequence>
<keyword evidence="1" id="KW-0732">Signal</keyword>
<feature type="chain" id="PRO_5047080005" description="Nucleic acid binding, OB-fold, tRNA/helicase-type" evidence="1">
    <location>
        <begin position="22"/>
        <end position="235"/>
    </location>
</feature>
<evidence type="ECO:0000313" key="2">
    <source>
        <dbReference type="EMBL" id="BCO26988.1"/>
    </source>
</evidence>
<gene>
    <name evidence="2" type="ORF">MIZ03_1875</name>
</gene>
<dbReference type="EMBL" id="AP024238">
    <property type="protein sequence ID" value="BCO26988.1"/>
    <property type="molecule type" value="Genomic_DNA"/>
</dbReference>
<dbReference type="Proteomes" id="UP000824366">
    <property type="component" value="Chromosome"/>
</dbReference>
<dbReference type="RefSeq" id="WP_223911327.1">
    <property type="nucleotide sequence ID" value="NZ_AP024238.1"/>
</dbReference>
<proteinExistence type="predicted"/>
<evidence type="ECO:0008006" key="4">
    <source>
        <dbReference type="Google" id="ProtNLM"/>
    </source>
</evidence>
<evidence type="ECO:0000313" key="3">
    <source>
        <dbReference type="Proteomes" id="UP000824366"/>
    </source>
</evidence>
<protein>
    <recommendedName>
        <fullName evidence="4">Nucleic acid binding, OB-fold, tRNA/helicase-type</fullName>
    </recommendedName>
</protein>
<name>A0ABM7ML82_9BURK</name>
<evidence type="ECO:0000256" key="1">
    <source>
        <dbReference type="SAM" id="SignalP"/>
    </source>
</evidence>
<reference evidence="2 3" key="1">
    <citation type="journal article" date="2021" name="Microbiol. Spectr.">
        <title>A Single Bacterium Capable of Oxidation and Reduction of Iron at Circumneutral pH.</title>
        <authorList>
            <person name="Kato S."/>
            <person name="Ohkuma M."/>
        </authorList>
    </citation>
    <scope>NUCLEOTIDE SEQUENCE [LARGE SCALE GENOMIC DNA]</scope>
    <source>
        <strain evidence="2 3">MIZ03</strain>
    </source>
</reference>